<evidence type="ECO:0000313" key="1">
    <source>
        <dbReference type="EMBL" id="SHO57090.1"/>
    </source>
</evidence>
<dbReference type="SUPFAM" id="SSF53756">
    <property type="entry name" value="UDP-Glycosyltransferase/glycogen phosphorylase"/>
    <property type="match status" value="1"/>
</dbReference>
<protein>
    <submittedName>
        <fullName evidence="1">PGL/p-HBAD biosynthesis glycosyltransferase/MT3034</fullName>
        <ecNumber evidence="1">2.4.1.-</ecNumber>
    </submittedName>
</protein>
<dbReference type="Gene3D" id="3.40.50.2000">
    <property type="entry name" value="Glycogen Phosphorylase B"/>
    <property type="match status" value="2"/>
</dbReference>
<evidence type="ECO:0000313" key="2">
    <source>
        <dbReference type="Proteomes" id="UP000184600"/>
    </source>
</evidence>
<gene>
    <name evidence="1" type="ORF">VQ7734_02859</name>
</gene>
<name>A0A1M7YWK4_9VIBR</name>
<sequence>MKLLFIGEAVTLAHVARPWTLACFMAGNGYDVHFASEDRFNFLFDDETRITRHHLSCRSHESFLEAVENCRPLFEAESLISYVEQETELLKRIQPDLVIGDFRHSLSVSCRMLSIPYVGLNNAYWSPFVVNSVLPVPEHKTIPFCKVGFLQRLMPAITPLVFKLMLSNLNKMRRHYSFPPYKTFREALTDSDLTLYYEPPGFIDMTALPEHHRFIGSVSWTPNLPLPDFFNQLDKDKPLVYVSLGSSGVHSIEARIVHDLQECGVNVVVNSQSSYPGVWHAPLIPGDLAAEKADLVICNGGSPMAYLALSQGTPVLGIPANNDQLLVMKYVEAKQLGQVVRWRQVKEGVLKSVVPEMLSNVQMKNAVTALAGDLNPESAPFKFEQEIIRLMNEWTMQHRQSAV</sequence>
<dbReference type="Proteomes" id="UP000184600">
    <property type="component" value="Unassembled WGS sequence"/>
</dbReference>
<dbReference type="EC" id="2.4.1.-" evidence="1"/>
<dbReference type="GO" id="GO:0016757">
    <property type="term" value="F:glycosyltransferase activity"/>
    <property type="evidence" value="ECO:0007669"/>
    <property type="project" value="UniProtKB-KW"/>
</dbReference>
<dbReference type="AlphaFoldDB" id="A0A1M7YWK4"/>
<reference evidence="2" key="1">
    <citation type="submission" date="2016-12" db="EMBL/GenBank/DDBJ databases">
        <authorList>
            <person name="Rodrigo-Torres L."/>
            <person name="Arahal R.D."/>
            <person name="Lucena T."/>
        </authorList>
    </citation>
    <scope>NUCLEOTIDE SEQUENCE [LARGE SCALE GENOMIC DNA]</scope>
</reference>
<keyword evidence="1" id="KW-0328">Glycosyltransferase</keyword>
<keyword evidence="2" id="KW-1185">Reference proteome</keyword>
<dbReference type="STRING" id="1117707.VQ7734_02859"/>
<dbReference type="OrthoDB" id="6620093at2"/>
<dbReference type="EMBL" id="FRFG01000031">
    <property type="protein sequence ID" value="SHO57090.1"/>
    <property type="molecule type" value="Genomic_DNA"/>
</dbReference>
<accession>A0A1M7YWK4</accession>
<organism evidence="1 2">
    <name type="scientific">Vibrio quintilis</name>
    <dbReference type="NCBI Taxonomy" id="1117707"/>
    <lineage>
        <taxon>Bacteria</taxon>
        <taxon>Pseudomonadati</taxon>
        <taxon>Pseudomonadota</taxon>
        <taxon>Gammaproteobacteria</taxon>
        <taxon>Vibrionales</taxon>
        <taxon>Vibrionaceae</taxon>
        <taxon>Vibrio</taxon>
    </lineage>
</organism>
<proteinExistence type="predicted"/>
<keyword evidence="1" id="KW-0808">Transferase</keyword>
<dbReference type="RefSeq" id="WP_073583673.1">
    <property type="nucleotide sequence ID" value="NZ_AP024898.1"/>
</dbReference>